<dbReference type="EMBL" id="JAPWGY010000003">
    <property type="protein sequence ID" value="MCZ4281470.1"/>
    <property type="molecule type" value="Genomic_DNA"/>
</dbReference>
<protein>
    <recommendedName>
        <fullName evidence="4">Integral membrane protein</fullName>
    </recommendedName>
</protein>
<keyword evidence="1" id="KW-0472">Membrane</keyword>
<reference evidence="2" key="1">
    <citation type="submission" date="2022-12" db="EMBL/GenBank/DDBJ databases">
        <title>Bacterial isolates from different developmental stages of Nematostella vectensis.</title>
        <authorList>
            <person name="Fraune S."/>
        </authorList>
    </citation>
    <scope>NUCLEOTIDE SEQUENCE</scope>
    <source>
        <strain evidence="2">G21630-S1</strain>
    </source>
</reference>
<evidence type="ECO:0000313" key="3">
    <source>
        <dbReference type="Proteomes" id="UP001069802"/>
    </source>
</evidence>
<comment type="caution">
    <text evidence="2">The sequence shown here is derived from an EMBL/GenBank/DDBJ whole genome shotgun (WGS) entry which is preliminary data.</text>
</comment>
<evidence type="ECO:0008006" key="4">
    <source>
        <dbReference type="Google" id="ProtNLM"/>
    </source>
</evidence>
<keyword evidence="3" id="KW-1185">Reference proteome</keyword>
<feature type="transmembrane region" description="Helical" evidence="1">
    <location>
        <begin position="73"/>
        <end position="93"/>
    </location>
</feature>
<gene>
    <name evidence="2" type="ORF">O4H49_11825</name>
</gene>
<dbReference type="InterPro" id="IPR038750">
    <property type="entry name" value="YczE/YyaS-like"/>
</dbReference>
<feature type="transmembrane region" description="Helical" evidence="1">
    <location>
        <begin position="100"/>
        <end position="121"/>
    </location>
</feature>
<evidence type="ECO:0000313" key="2">
    <source>
        <dbReference type="EMBL" id="MCZ4281470.1"/>
    </source>
</evidence>
<dbReference type="Proteomes" id="UP001069802">
    <property type="component" value="Unassembled WGS sequence"/>
</dbReference>
<feature type="transmembrane region" description="Helical" evidence="1">
    <location>
        <begin position="197"/>
        <end position="217"/>
    </location>
</feature>
<proteinExistence type="predicted"/>
<sequence length="231" mass="24250">MKILSSLSFLSVKGVPSLSWSSPKPLNLRPDLITVILLVLGLTIFGLGEALLIAAGTGVSPWTVLAQGVSQQAGWSIGLSTFMISITVLILWWPLKQVPGIGTILNAIIIALVLEFLLPWIPTPDAYIFKVLLTLSGILVTGLGSGIYLIANLGPGPRDGLMTGLQQQTNFPIAWIRSGIELTAVIAGWTLGGVVGLGTLLFALLIGPSVAGSLFLLNKVFGGKEKSEKVA</sequence>
<feature type="transmembrane region" description="Helical" evidence="1">
    <location>
        <begin position="32"/>
        <end position="53"/>
    </location>
</feature>
<dbReference type="PANTHER" id="PTHR40078">
    <property type="entry name" value="INTEGRAL MEMBRANE PROTEIN-RELATED"/>
    <property type="match status" value="1"/>
</dbReference>
<keyword evidence="1" id="KW-1133">Transmembrane helix</keyword>
<organism evidence="2 3">
    <name type="scientific">Kiloniella laminariae</name>
    <dbReference type="NCBI Taxonomy" id="454162"/>
    <lineage>
        <taxon>Bacteria</taxon>
        <taxon>Pseudomonadati</taxon>
        <taxon>Pseudomonadota</taxon>
        <taxon>Alphaproteobacteria</taxon>
        <taxon>Rhodospirillales</taxon>
        <taxon>Kiloniellaceae</taxon>
        <taxon>Kiloniella</taxon>
    </lineage>
</organism>
<dbReference type="PANTHER" id="PTHR40078:SF1">
    <property type="entry name" value="INTEGRAL MEMBRANE PROTEIN"/>
    <property type="match status" value="1"/>
</dbReference>
<dbReference type="Pfam" id="PF19700">
    <property type="entry name" value="DUF6198"/>
    <property type="match status" value="1"/>
</dbReference>
<evidence type="ECO:0000256" key="1">
    <source>
        <dbReference type="SAM" id="Phobius"/>
    </source>
</evidence>
<feature type="transmembrane region" description="Helical" evidence="1">
    <location>
        <begin position="127"/>
        <end position="151"/>
    </location>
</feature>
<name>A0ABT4LK33_9PROT</name>
<keyword evidence="1" id="KW-0812">Transmembrane</keyword>
<dbReference type="RefSeq" id="WP_269423618.1">
    <property type="nucleotide sequence ID" value="NZ_JAPWGY010000003.1"/>
</dbReference>
<feature type="transmembrane region" description="Helical" evidence="1">
    <location>
        <begin position="172"/>
        <end position="191"/>
    </location>
</feature>
<accession>A0ABT4LK33</accession>